<dbReference type="SUPFAM" id="SSF51621">
    <property type="entry name" value="Phosphoenolpyruvate/pyruvate domain"/>
    <property type="match status" value="1"/>
</dbReference>
<dbReference type="SUPFAM" id="SSF50800">
    <property type="entry name" value="PK beta-barrel domain-like"/>
    <property type="match status" value="1"/>
</dbReference>
<evidence type="ECO:0000313" key="19">
    <source>
        <dbReference type="Proteomes" id="UP000016960"/>
    </source>
</evidence>
<evidence type="ECO:0000256" key="8">
    <source>
        <dbReference type="ARBA" id="ARBA00022741"/>
    </source>
</evidence>
<keyword evidence="12 15" id="KW-0324">Glycolysis</keyword>
<comment type="similarity">
    <text evidence="4 15">Belongs to the pyruvate kinase family.</text>
</comment>
<dbReference type="InterPro" id="IPR040442">
    <property type="entry name" value="Pyrv_kinase-like_dom_sf"/>
</dbReference>
<evidence type="ECO:0000256" key="15">
    <source>
        <dbReference type="RuleBase" id="RU000504"/>
    </source>
</evidence>
<evidence type="ECO:0000256" key="11">
    <source>
        <dbReference type="ARBA" id="ARBA00022842"/>
    </source>
</evidence>
<evidence type="ECO:0000256" key="10">
    <source>
        <dbReference type="ARBA" id="ARBA00022840"/>
    </source>
</evidence>
<dbReference type="SUPFAM" id="SSF52935">
    <property type="entry name" value="PK C-terminal domain-like"/>
    <property type="match status" value="1"/>
</dbReference>
<reference evidence="18 19" key="1">
    <citation type="submission" date="2013-05" db="EMBL/GenBank/DDBJ databases">
        <title>Draft genome sequence of Rubidibacter lacunae KORDI 51-2.</title>
        <authorList>
            <person name="Choi D.H."/>
            <person name="Noh J.H."/>
            <person name="Kwon K.-K."/>
            <person name="Lee J.-H."/>
            <person name="Ryu J.-Y."/>
        </authorList>
    </citation>
    <scope>NUCLEOTIDE SEQUENCE [LARGE SCALE GENOMIC DNA]</scope>
    <source>
        <strain evidence="18 19">KORDI 51-2</strain>
    </source>
</reference>
<comment type="caution">
    <text evidence="18">The sequence shown here is derived from an EMBL/GenBank/DDBJ whole genome shotgun (WGS) entry which is preliminary data.</text>
</comment>
<accession>U5DN08</accession>
<dbReference type="GO" id="GO:0030955">
    <property type="term" value="F:potassium ion binding"/>
    <property type="evidence" value="ECO:0007669"/>
    <property type="project" value="UniProtKB-UniRule"/>
</dbReference>
<comment type="catalytic activity">
    <reaction evidence="15">
        <text>pyruvate + ATP = phosphoenolpyruvate + ADP + H(+)</text>
        <dbReference type="Rhea" id="RHEA:18157"/>
        <dbReference type="ChEBI" id="CHEBI:15361"/>
        <dbReference type="ChEBI" id="CHEBI:15378"/>
        <dbReference type="ChEBI" id="CHEBI:30616"/>
        <dbReference type="ChEBI" id="CHEBI:58702"/>
        <dbReference type="ChEBI" id="CHEBI:456216"/>
        <dbReference type="EC" id="2.7.1.40"/>
    </reaction>
</comment>
<dbReference type="InterPro" id="IPR015813">
    <property type="entry name" value="Pyrv/PenolPyrv_kinase-like_dom"/>
</dbReference>
<dbReference type="GO" id="GO:0005524">
    <property type="term" value="F:ATP binding"/>
    <property type="evidence" value="ECO:0007669"/>
    <property type="project" value="UniProtKB-KW"/>
</dbReference>
<evidence type="ECO:0000256" key="4">
    <source>
        <dbReference type="ARBA" id="ARBA00008663"/>
    </source>
</evidence>
<evidence type="ECO:0000256" key="6">
    <source>
        <dbReference type="ARBA" id="ARBA00022679"/>
    </source>
</evidence>
<dbReference type="Proteomes" id="UP000016960">
    <property type="component" value="Unassembled WGS sequence"/>
</dbReference>
<dbReference type="GO" id="GO:0000287">
    <property type="term" value="F:magnesium ion binding"/>
    <property type="evidence" value="ECO:0007669"/>
    <property type="project" value="UniProtKB-UniRule"/>
</dbReference>
<evidence type="ECO:0000256" key="14">
    <source>
        <dbReference type="NCBIfam" id="TIGR01064"/>
    </source>
</evidence>
<evidence type="ECO:0000259" key="17">
    <source>
        <dbReference type="Pfam" id="PF02887"/>
    </source>
</evidence>
<dbReference type="EMBL" id="ASSJ01000004">
    <property type="protein sequence ID" value="ERN43051.1"/>
    <property type="molecule type" value="Genomic_DNA"/>
</dbReference>
<dbReference type="InParanoid" id="U5DN08"/>
<dbReference type="Gene3D" id="3.40.1380.20">
    <property type="entry name" value="Pyruvate kinase, C-terminal domain"/>
    <property type="match status" value="1"/>
</dbReference>
<evidence type="ECO:0000256" key="9">
    <source>
        <dbReference type="ARBA" id="ARBA00022777"/>
    </source>
</evidence>
<evidence type="ECO:0000256" key="7">
    <source>
        <dbReference type="ARBA" id="ARBA00022723"/>
    </source>
</evidence>
<dbReference type="InterPro" id="IPR001697">
    <property type="entry name" value="Pyr_Knase"/>
</dbReference>
<keyword evidence="13 18" id="KW-0670">Pyruvate</keyword>
<keyword evidence="8" id="KW-0547">Nucleotide-binding</keyword>
<dbReference type="STRING" id="582515.KR51_00003670"/>
<feature type="domain" description="Pyruvate kinase C-terminal" evidence="17">
    <location>
        <begin position="357"/>
        <end position="470"/>
    </location>
</feature>
<organism evidence="18 19">
    <name type="scientific">Rubidibacter lacunae KORDI 51-2</name>
    <dbReference type="NCBI Taxonomy" id="582515"/>
    <lineage>
        <taxon>Bacteria</taxon>
        <taxon>Bacillati</taxon>
        <taxon>Cyanobacteriota</taxon>
        <taxon>Cyanophyceae</taxon>
        <taxon>Oscillatoriophycideae</taxon>
        <taxon>Chroococcales</taxon>
        <taxon>Aphanothecaceae</taxon>
        <taxon>Rubidibacter</taxon>
    </lineage>
</organism>
<evidence type="ECO:0000256" key="13">
    <source>
        <dbReference type="ARBA" id="ARBA00023317"/>
    </source>
</evidence>
<protein>
    <recommendedName>
        <fullName evidence="5 14">Pyruvate kinase</fullName>
        <ecNumber evidence="5 14">2.7.1.40</ecNumber>
    </recommendedName>
</protein>
<evidence type="ECO:0000313" key="18">
    <source>
        <dbReference type="EMBL" id="ERN43051.1"/>
    </source>
</evidence>
<evidence type="ECO:0000256" key="5">
    <source>
        <dbReference type="ARBA" id="ARBA00012142"/>
    </source>
</evidence>
<gene>
    <name evidence="18" type="ORF">KR51_00003670</name>
</gene>
<proteinExistence type="inferred from homology"/>
<dbReference type="InterPro" id="IPR011037">
    <property type="entry name" value="Pyrv_Knase-like_insert_dom_sf"/>
</dbReference>
<dbReference type="GO" id="GO:0016301">
    <property type="term" value="F:kinase activity"/>
    <property type="evidence" value="ECO:0007669"/>
    <property type="project" value="UniProtKB-KW"/>
</dbReference>
<dbReference type="PANTHER" id="PTHR11817">
    <property type="entry name" value="PYRUVATE KINASE"/>
    <property type="match status" value="1"/>
</dbReference>
<dbReference type="OrthoDB" id="9812123at2"/>
<keyword evidence="11 15" id="KW-0460">Magnesium</keyword>
<dbReference type="PATRIC" id="fig|582515.4.peg.413"/>
<dbReference type="NCBIfam" id="NF004491">
    <property type="entry name" value="PRK05826.1"/>
    <property type="match status" value="1"/>
</dbReference>
<dbReference type="InterPro" id="IPR036918">
    <property type="entry name" value="Pyrv_Knase_C_sf"/>
</dbReference>
<comment type="cofactor">
    <cofactor evidence="2">
        <name>K(+)</name>
        <dbReference type="ChEBI" id="CHEBI:29103"/>
    </cofactor>
</comment>
<keyword evidence="7" id="KW-0479">Metal-binding</keyword>
<dbReference type="RefSeq" id="WP_022604146.1">
    <property type="nucleotide sequence ID" value="NZ_ASSJ01000004.1"/>
</dbReference>
<feature type="domain" description="Pyruvate kinase barrel" evidence="16">
    <location>
        <begin position="6"/>
        <end position="328"/>
    </location>
</feature>
<dbReference type="FunFam" id="3.20.20.60:FF:000025">
    <property type="entry name" value="Pyruvate kinase"/>
    <property type="match status" value="1"/>
</dbReference>
<evidence type="ECO:0000256" key="3">
    <source>
        <dbReference type="ARBA" id="ARBA00004997"/>
    </source>
</evidence>
<dbReference type="GO" id="GO:0004743">
    <property type="term" value="F:pyruvate kinase activity"/>
    <property type="evidence" value="ECO:0007669"/>
    <property type="project" value="UniProtKB-UniRule"/>
</dbReference>
<dbReference type="EC" id="2.7.1.40" evidence="5 14"/>
<dbReference type="UniPathway" id="UPA00109">
    <property type="reaction ID" value="UER00188"/>
</dbReference>
<dbReference type="PRINTS" id="PR01050">
    <property type="entry name" value="PYRUVTKNASE"/>
</dbReference>
<dbReference type="FunFam" id="2.40.33.10:FF:000001">
    <property type="entry name" value="Pyruvate kinase"/>
    <property type="match status" value="1"/>
</dbReference>
<dbReference type="eggNOG" id="COG0469">
    <property type="taxonomic scope" value="Bacteria"/>
</dbReference>
<keyword evidence="6 15" id="KW-0808">Transferase</keyword>
<evidence type="ECO:0000256" key="2">
    <source>
        <dbReference type="ARBA" id="ARBA00001958"/>
    </source>
</evidence>
<dbReference type="Gene3D" id="3.20.20.60">
    <property type="entry name" value="Phosphoenolpyruvate-binding domains"/>
    <property type="match status" value="1"/>
</dbReference>
<keyword evidence="19" id="KW-1185">Reference proteome</keyword>
<sequence length="473" mass="51650">MKPLSHRTKIVVTIGPASNSPEVLREAIAAGMNVARLNFSHGSYEEHARVVSLLRSLSEELGVPTTLLQDLQGPKIRAGQLPDGGIALKAGDEILLVPQSEYNGRPMTASIDYPHLAEEATAGMQILLDDGLLEFEVMAVEDLAVRCMVVQGGLLKSRKGVNLPNLDVRLPSMTEKDKQDLKFGVEQDVDIVSLSFVRRRSDILELKELLAQHGRPDMPVLAKIEKPQAIENLESILDTCDAVMVARGDLGVEMRPEKVPVLQKHIIKRCNLKAIPVITATQMLDSMIRNPRPTRAEANDVANAIVDGTDAVMLSGESAVGDFPVQSVQMLARIAEEMEPTLEFVNHPPARSDSLHALTESVNTIDRILDLRCIVAFTMTGLSAVVAAAERPDAPVVAFTPDVRVYRRLNLIWGVKPMLLEHPASDLEHLIGQMEGMLRERGLADTGDNVLVLAASPLQHANGTNMLKIHTVR</sequence>
<comment type="pathway">
    <text evidence="3 15">Carbohydrate degradation; glycolysis; pyruvate from D-glyceraldehyde 3-phosphate: step 5/5.</text>
</comment>
<dbReference type="AlphaFoldDB" id="U5DN08"/>
<dbReference type="Pfam" id="PF00224">
    <property type="entry name" value="PK"/>
    <property type="match status" value="1"/>
</dbReference>
<dbReference type="Gene3D" id="2.40.33.10">
    <property type="entry name" value="PK beta-barrel domain-like"/>
    <property type="match status" value="1"/>
</dbReference>
<dbReference type="NCBIfam" id="TIGR01064">
    <property type="entry name" value="pyruv_kin"/>
    <property type="match status" value="1"/>
</dbReference>
<dbReference type="InterPro" id="IPR015806">
    <property type="entry name" value="Pyrv_Knase_insert_dom_sf"/>
</dbReference>
<evidence type="ECO:0000259" key="16">
    <source>
        <dbReference type="Pfam" id="PF00224"/>
    </source>
</evidence>
<keyword evidence="9 15" id="KW-0418">Kinase</keyword>
<keyword evidence="10" id="KW-0067">ATP-binding</keyword>
<name>U5DN08_9CHRO</name>
<dbReference type="InterPro" id="IPR015795">
    <property type="entry name" value="Pyrv_Knase_C"/>
</dbReference>
<dbReference type="Pfam" id="PF02887">
    <property type="entry name" value="PK_C"/>
    <property type="match status" value="1"/>
</dbReference>
<dbReference type="NCBIfam" id="NF004978">
    <property type="entry name" value="PRK06354.1"/>
    <property type="match status" value="1"/>
</dbReference>
<comment type="cofactor">
    <cofactor evidence="1">
        <name>Mg(2+)</name>
        <dbReference type="ChEBI" id="CHEBI:18420"/>
    </cofactor>
</comment>
<evidence type="ECO:0000256" key="1">
    <source>
        <dbReference type="ARBA" id="ARBA00001946"/>
    </source>
</evidence>
<dbReference type="InterPro" id="IPR015793">
    <property type="entry name" value="Pyrv_Knase_brl"/>
</dbReference>
<evidence type="ECO:0000256" key="12">
    <source>
        <dbReference type="ARBA" id="ARBA00023152"/>
    </source>
</evidence>